<gene>
    <name evidence="1" type="ORF">DB43_FM00100</name>
</gene>
<evidence type="ECO:0000313" key="1">
    <source>
        <dbReference type="EMBL" id="KIA77858.1"/>
    </source>
</evidence>
<dbReference type="AlphaFoldDB" id="A0A0C1ECR0"/>
<organism evidence="1 2">
    <name type="scientific">Parachlamydia acanthamoebae</name>
    <dbReference type="NCBI Taxonomy" id="83552"/>
    <lineage>
        <taxon>Bacteria</taxon>
        <taxon>Pseudomonadati</taxon>
        <taxon>Chlamydiota</taxon>
        <taxon>Chlamydiia</taxon>
        <taxon>Parachlamydiales</taxon>
        <taxon>Parachlamydiaceae</taxon>
        <taxon>Parachlamydia</taxon>
    </lineage>
</organism>
<comment type="caution">
    <text evidence="1">The sequence shown here is derived from an EMBL/GenBank/DDBJ whole genome shotgun (WGS) entry which is preliminary data.</text>
</comment>
<sequence length="53" mass="6365">MRKVKKKALGQLGFSDYVVQIDCQWLWSLFLHLVLEVKSWSKILINKKNVRYL</sequence>
<proteinExistence type="predicted"/>
<protein>
    <submittedName>
        <fullName evidence="1">Uncharacterized protein</fullName>
    </submittedName>
</protein>
<dbReference type="Proteomes" id="UP000031307">
    <property type="component" value="Unassembled WGS sequence"/>
</dbReference>
<dbReference type="EMBL" id="JSAM01000057">
    <property type="protein sequence ID" value="KIA77858.1"/>
    <property type="molecule type" value="Genomic_DNA"/>
</dbReference>
<evidence type="ECO:0000313" key="2">
    <source>
        <dbReference type="Proteomes" id="UP000031307"/>
    </source>
</evidence>
<name>A0A0C1ECR0_9BACT</name>
<reference evidence="1 2" key="1">
    <citation type="journal article" date="2014" name="Mol. Biol. Evol.">
        <title>Massive expansion of Ubiquitination-related gene families within the Chlamydiae.</title>
        <authorList>
            <person name="Domman D."/>
            <person name="Collingro A."/>
            <person name="Lagkouvardos I."/>
            <person name="Gehre L."/>
            <person name="Weinmaier T."/>
            <person name="Rattei T."/>
            <person name="Subtil A."/>
            <person name="Horn M."/>
        </authorList>
    </citation>
    <scope>NUCLEOTIDE SEQUENCE [LARGE SCALE GENOMIC DNA]</scope>
    <source>
        <strain evidence="1 2">OEW1</strain>
    </source>
</reference>
<accession>A0A0C1ECR0</accession>